<accession>A0A377G9W9</accession>
<name>A0A377G9W9_9GAMM</name>
<dbReference type="EMBL" id="UGGT01000001">
    <property type="protein sequence ID" value="STO21301.1"/>
    <property type="molecule type" value="Genomic_DNA"/>
</dbReference>
<feature type="coiled-coil region" evidence="1">
    <location>
        <begin position="132"/>
        <end position="198"/>
    </location>
</feature>
<gene>
    <name evidence="2" type="ORF">NCTC11370_01366</name>
</gene>
<evidence type="ECO:0000313" key="2">
    <source>
        <dbReference type="EMBL" id="STO21301.1"/>
    </source>
</evidence>
<organism evidence="2 3">
    <name type="scientific">Fluoribacter dumoffii</name>
    <dbReference type="NCBI Taxonomy" id="463"/>
    <lineage>
        <taxon>Bacteria</taxon>
        <taxon>Pseudomonadati</taxon>
        <taxon>Pseudomonadota</taxon>
        <taxon>Gammaproteobacteria</taxon>
        <taxon>Legionellales</taxon>
        <taxon>Legionellaceae</taxon>
        <taxon>Fluoribacter</taxon>
    </lineage>
</organism>
<evidence type="ECO:0000256" key="1">
    <source>
        <dbReference type="SAM" id="Coils"/>
    </source>
</evidence>
<protein>
    <submittedName>
        <fullName evidence="2">Uncharacterized protein</fullName>
    </submittedName>
</protein>
<dbReference type="RefSeq" id="WP_010653579.1">
    <property type="nucleotide sequence ID" value="NZ_JAPHOO010000001.1"/>
</dbReference>
<keyword evidence="1" id="KW-0175">Coiled coil</keyword>
<dbReference type="AlphaFoldDB" id="A0A377G9W9"/>
<sequence length="219" mass="25898">MKNNNKSAPFHTIEIINELLKQCSKKNIPNVKKICSKTKENRNTGSKYLNKRWEQHQEGELSKDVIYLYSRSIPQRKELQHAIISLQCLAKELEIHSDLLNHLPNHSYPLGNIILHSLQEIENKLLVTYSYTNELNNDKKKLEEQLNRILHENKRLGEEINEMQHISIKKNQKLQQQLDAKKREILAANNLIKSLKREKRRPTLKSFFHDYNLIMNRSS</sequence>
<evidence type="ECO:0000313" key="3">
    <source>
        <dbReference type="Proteomes" id="UP000254554"/>
    </source>
</evidence>
<dbReference type="GeneID" id="93292060"/>
<proteinExistence type="predicted"/>
<reference evidence="2 3" key="1">
    <citation type="submission" date="2018-06" db="EMBL/GenBank/DDBJ databases">
        <authorList>
            <consortium name="Pathogen Informatics"/>
            <person name="Doyle S."/>
        </authorList>
    </citation>
    <scope>NUCLEOTIDE SEQUENCE [LARGE SCALE GENOMIC DNA]</scope>
    <source>
        <strain evidence="2 3">NCTC11370</strain>
    </source>
</reference>
<dbReference type="OrthoDB" id="5650015at2"/>
<keyword evidence="3" id="KW-1185">Reference proteome</keyword>
<dbReference type="Proteomes" id="UP000254554">
    <property type="component" value="Unassembled WGS sequence"/>
</dbReference>